<name>A0A1H6E269_9ACTN</name>
<evidence type="ECO:0000313" key="3">
    <source>
        <dbReference type="Proteomes" id="UP000236723"/>
    </source>
</evidence>
<dbReference type="AlphaFoldDB" id="A0A1H6E269"/>
<accession>A0A1H6E269</accession>
<dbReference type="GO" id="GO:0003677">
    <property type="term" value="F:DNA binding"/>
    <property type="evidence" value="ECO:0007669"/>
    <property type="project" value="InterPro"/>
</dbReference>
<dbReference type="Pfam" id="PF12728">
    <property type="entry name" value="HTH_17"/>
    <property type="match status" value="1"/>
</dbReference>
<reference evidence="3" key="1">
    <citation type="submission" date="2016-10" db="EMBL/GenBank/DDBJ databases">
        <authorList>
            <person name="Varghese N."/>
            <person name="Submissions S."/>
        </authorList>
    </citation>
    <scope>NUCLEOTIDE SEQUENCE [LARGE SCALE GENOMIC DNA]</scope>
    <source>
        <strain evidence="3">DSM 43163</strain>
    </source>
</reference>
<protein>
    <submittedName>
        <fullName evidence="2">DNA binding domain-containing protein, excisionase family</fullName>
    </submittedName>
</protein>
<dbReference type="InterPro" id="IPR041657">
    <property type="entry name" value="HTH_17"/>
</dbReference>
<dbReference type="InterPro" id="IPR010093">
    <property type="entry name" value="SinI_DNA-bd"/>
</dbReference>
<dbReference type="Proteomes" id="UP000236723">
    <property type="component" value="Unassembled WGS sequence"/>
</dbReference>
<feature type="domain" description="Helix-turn-helix" evidence="1">
    <location>
        <begin position="7"/>
        <end position="53"/>
    </location>
</feature>
<dbReference type="OrthoDB" id="9806039at2"/>
<organism evidence="2 3">
    <name type="scientific">Thermomonospora echinospora</name>
    <dbReference type="NCBI Taxonomy" id="1992"/>
    <lineage>
        <taxon>Bacteria</taxon>
        <taxon>Bacillati</taxon>
        <taxon>Actinomycetota</taxon>
        <taxon>Actinomycetes</taxon>
        <taxon>Streptosporangiales</taxon>
        <taxon>Thermomonosporaceae</taxon>
        <taxon>Thermomonospora</taxon>
    </lineage>
</organism>
<evidence type="ECO:0000259" key="1">
    <source>
        <dbReference type="Pfam" id="PF12728"/>
    </source>
</evidence>
<gene>
    <name evidence="2" type="ORF">SAMN04489712_12834</name>
</gene>
<keyword evidence="3" id="KW-1185">Reference proteome</keyword>
<dbReference type="RefSeq" id="WP_103944152.1">
    <property type="nucleotide sequence ID" value="NZ_FNVO01000028.1"/>
</dbReference>
<dbReference type="EMBL" id="FNVO01000028">
    <property type="protein sequence ID" value="SEG91096.1"/>
    <property type="molecule type" value="Genomic_DNA"/>
</dbReference>
<proteinExistence type="predicted"/>
<dbReference type="NCBIfam" id="TIGR01764">
    <property type="entry name" value="excise"/>
    <property type="match status" value="1"/>
</dbReference>
<evidence type="ECO:0000313" key="2">
    <source>
        <dbReference type="EMBL" id="SEG91096.1"/>
    </source>
</evidence>
<sequence>MNENERVLTLDEAAALLRLSRWSLYNLIRSNRLRTIKVGRRRIVPAAAIDEFLGESLEVAA</sequence>